<accession>A0A3G5A9J8</accession>
<proteinExistence type="predicted"/>
<name>A0A3G5A9J8_9VIRU</name>
<dbReference type="EMBL" id="MK072385">
    <property type="protein sequence ID" value="AYV82861.1"/>
    <property type="molecule type" value="Genomic_DNA"/>
</dbReference>
<sequence>MPPKEVHLRLPVSEIEALSVQHKFVKREISALIPLLLWPLDESSFRKMKNLVETGEILMCDKSGTGIRWISCPASLSDIMGPRLKRLEARCDLRTVSAEKHEKKLKVFCRDEHILHSMCTEIKSRFNHRIDDSLTDGFCDRKIALRFGKLRVILNPRTGVISGVPSDEKDKFEGLFNQSQPLLEKTSVRVLSEMRNWIFLEMPQEAIKRGCRAHVCIRDGALFHVNEIQDDDWIFLRTFKVDHIERNKHVTVNMVSINEGQLFLLVRDHENRSVQTLVVDVLNGAEIEKSTTVCFRANQNLSLTAIGLALSPADFERRDTIQIRLIPFSESQNAEMQEKLSQIVLLFPKVIVNLFMKYLI</sequence>
<protein>
    <submittedName>
        <fullName evidence="1">Uncharacterized protein</fullName>
    </submittedName>
</protein>
<organism evidence="1">
    <name type="scientific">Hyperionvirus sp</name>
    <dbReference type="NCBI Taxonomy" id="2487770"/>
    <lineage>
        <taxon>Viruses</taxon>
        <taxon>Varidnaviria</taxon>
        <taxon>Bamfordvirae</taxon>
        <taxon>Nucleocytoviricota</taxon>
        <taxon>Megaviricetes</taxon>
        <taxon>Imitervirales</taxon>
        <taxon>Mimiviridae</taxon>
        <taxon>Klosneuvirinae</taxon>
    </lineage>
</organism>
<evidence type="ECO:0000313" key="1">
    <source>
        <dbReference type="EMBL" id="AYV82861.1"/>
    </source>
</evidence>
<reference evidence="1" key="1">
    <citation type="submission" date="2018-10" db="EMBL/GenBank/DDBJ databases">
        <title>Hidden diversity of soil giant viruses.</title>
        <authorList>
            <person name="Schulz F."/>
            <person name="Alteio L."/>
            <person name="Goudeau D."/>
            <person name="Ryan E.M."/>
            <person name="Malmstrom R.R."/>
            <person name="Blanchard J."/>
            <person name="Woyke T."/>
        </authorList>
    </citation>
    <scope>NUCLEOTIDE SEQUENCE</scope>
    <source>
        <strain evidence="1">HYV1</strain>
    </source>
</reference>
<gene>
    <name evidence="1" type="ORF">Hyperionvirus3_7</name>
</gene>